<dbReference type="Gene3D" id="3.40.109.10">
    <property type="entry name" value="NADH Oxidase"/>
    <property type="match status" value="1"/>
</dbReference>
<evidence type="ECO:0000256" key="1">
    <source>
        <dbReference type="ARBA" id="ARBA00007118"/>
    </source>
</evidence>
<dbReference type="PANTHER" id="PTHR43673:SF10">
    <property type="entry name" value="NADH DEHYDROGENASE_NAD(P)H NITROREDUCTASE XCC3605-RELATED"/>
    <property type="match status" value="1"/>
</dbReference>
<proteinExistence type="inferred from homology"/>
<accession>A0A1D8GIB2</accession>
<dbReference type="InterPro" id="IPR000415">
    <property type="entry name" value="Nitroreductase-like"/>
</dbReference>
<evidence type="ECO:0000259" key="3">
    <source>
        <dbReference type="Pfam" id="PF00881"/>
    </source>
</evidence>
<evidence type="ECO:0000313" key="5">
    <source>
        <dbReference type="Proteomes" id="UP000095743"/>
    </source>
</evidence>
<dbReference type="Proteomes" id="UP000095743">
    <property type="component" value="Chromosome"/>
</dbReference>
<protein>
    <recommendedName>
        <fullName evidence="3">Nitroreductase domain-containing protein</fullName>
    </recommendedName>
</protein>
<dbReference type="SUPFAM" id="SSF55469">
    <property type="entry name" value="FMN-dependent nitroreductase-like"/>
    <property type="match status" value="1"/>
</dbReference>
<dbReference type="GO" id="GO:0016491">
    <property type="term" value="F:oxidoreductase activity"/>
    <property type="evidence" value="ECO:0007669"/>
    <property type="project" value="UniProtKB-KW"/>
</dbReference>
<keyword evidence="5" id="KW-1185">Reference proteome</keyword>
<dbReference type="KEGG" id="gfe:Gferi_14335"/>
<comment type="similarity">
    <text evidence="1">Belongs to the nitroreductase family.</text>
</comment>
<organism evidence="4 5">
    <name type="scientific">Geosporobacter ferrireducens</name>
    <dbReference type="NCBI Taxonomy" id="1424294"/>
    <lineage>
        <taxon>Bacteria</taxon>
        <taxon>Bacillati</taxon>
        <taxon>Bacillota</taxon>
        <taxon>Clostridia</taxon>
        <taxon>Peptostreptococcales</taxon>
        <taxon>Thermotaleaceae</taxon>
        <taxon>Geosporobacter</taxon>
    </lineage>
</organism>
<gene>
    <name evidence="4" type="ORF">Gferi_14335</name>
</gene>
<dbReference type="PANTHER" id="PTHR43673">
    <property type="entry name" value="NAD(P)H NITROREDUCTASE YDGI-RELATED"/>
    <property type="match status" value="1"/>
</dbReference>
<name>A0A1D8GIB2_9FIRM</name>
<evidence type="ECO:0000313" key="4">
    <source>
        <dbReference type="EMBL" id="AOT70647.1"/>
    </source>
</evidence>
<dbReference type="RefSeq" id="WP_069977626.1">
    <property type="nucleotide sequence ID" value="NZ_CP017269.1"/>
</dbReference>
<dbReference type="EMBL" id="CP017269">
    <property type="protein sequence ID" value="AOT70647.1"/>
    <property type="molecule type" value="Genomic_DNA"/>
</dbReference>
<dbReference type="AlphaFoldDB" id="A0A1D8GIB2"/>
<feature type="domain" description="Nitroreductase" evidence="3">
    <location>
        <begin position="7"/>
        <end position="169"/>
    </location>
</feature>
<evidence type="ECO:0000256" key="2">
    <source>
        <dbReference type="ARBA" id="ARBA00023002"/>
    </source>
</evidence>
<reference evidence="4 5" key="1">
    <citation type="submission" date="2016-09" db="EMBL/GenBank/DDBJ databases">
        <title>Genomic analysis reveals versatility of anaerobic energy metabolism of Geosporobacter ferrireducens IRF9 of phylum Firmicutes.</title>
        <authorList>
            <person name="Kim S.-J."/>
        </authorList>
    </citation>
    <scope>NUCLEOTIDE SEQUENCE [LARGE SCALE GENOMIC DNA]</scope>
    <source>
        <strain evidence="4 5">IRF9</strain>
    </source>
</reference>
<keyword evidence="2" id="KW-0560">Oxidoreductase</keyword>
<dbReference type="STRING" id="1424294.Gferi_14335"/>
<sequence length="190" mass="21499">MDCIEAILGRRSCRSFKNQKIEEGKITAILECALYAPSPANKQPWEFIVVENPEYNQKLKDAVERSKEKIAEKSGWSWVPKYNVDFINQAPTLIVVVGDPSKNGAEQFLEEPSQGYEHACSAAIQNMLLAAHSMGLESLWLSLFEKKDVRKIFEIDEDKDPVAIICLGYPEHIGQAPTRKSIESKVRFIE</sequence>
<dbReference type="Pfam" id="PF00881">
    <property type="entry name" value="Nitroreductase"/>
    <property type="match status" value="1"/>
</dbReference>
<dbReference type="InterPro" id="IPR029479">
    <property type="entry name" value="Nitroreductase"/>
</dbReference>